<gene>
    <name evidence="1" type="ORF">E2C01_079992</name>
</gene>
<dbReference type="EMBL" id="VSRR010067735">
    <property type="protein sequence ID" value="MPC85228.1"/>
    <property type="molecule type" value="Genomic_DNA"/>
</dbReference>
<organism evidence="1 2">
    <name type="scientific">Portunus trituberculatus</name>
    <name type="common">Swimming crab</name>
    <name type="synonym">Neptunus trituberculatus</name>
    <dbReference type="NCBI Taxonomy" id="210409"/>
    <lineage>
        <taxon>Eukaryota</taxon>
        <taxon>Metazoa</taxon>
        <taxon>Ecdysozoa</taxon>
        <taxon>Arthropoda</taxon>
        <taxon>Crustacea</taxon>
        <taxon>Multicrustacea</taxon>
        <taxon>Malacostraca</taxon>
        <taxon>Eumalacostraca</taxon>
        <taxon>Eucarida</taxon>
        <taxon>Decapoda</taxon>
        <taxon>Pleocyemata</taxon>
        <taxon>Brachyura</taxon>
        <taxon>Eubrachyura</taxon>
        <taxon>Portunoidea</taxon>
        <taxon>Portunidae</taxon>
        <taxon>Portuninae</taxon>
        <taxon>Portunus</taxon>
    </lineage>
</organism>
<keyword evidence="2" id="KW-1185">Reference proteome</keyword>
<protein>
    <submittedName>
        <fullName evidence="1">Uncharacterized protein</fullName>
    </submittedName>
</protein>
<reference evidence="1 2" key="1">
    <citation type="submission" date="2019-05" db="EMBL/GenBank/DDBJ databases">
        <title>Another draft genome of Portunus trituberculatus and its Hox gene families provides insights of decapod evolution.</title>
        <authorList>
            <person name="Jeong J.-H."/>
            <person name="Song I."/>
            <person name="Kim S."/>
            <person name="Choi T."/>
            <person name="Kim D."/>
            <person name="Ryu S."/>
            <person name="Kim W."/>
        </authorList>
    </citation>
    <scope>NUCLEOTIDE SEQUENCE [LARGE SCALE GENOMIC DNA]</scope>
    <source>
        <tissue evidence="1">Muscle</tissue>
    </source>
</reference>
<name>A0A5B7IX30_PORTR</name>
<comment type="caution">
    <text evidence="1">The sequence shown here is derived from an EMBL/GenBank/DDBJ whole genome shotgun (WGS) entry which is preliminary data.</text>
</comment>
<dbReference type="AlphaFoldDB" id="A0A5B7IX30"/>
<evidence type="ECO:0000313" key="2">
    <source>
        <dbReference type="Proteomes" id="UP000324222"/>
    </source>
</evidence>
<dbReference type="Proteomes" id="UP000324222">
    <property type="component" value="Unassembled WGS sequence"/>
</dbReference>
<accession>A0A5B7IX30</accession>
<evidence type="ECO:0000313" key="1">
    <source>
        <dbReference type="EMBL" id="MPC85228.1"/>
    </source>
</evidence>
<proteinExistence type="predicted"/>
<sequence>MDFGFVYNETISLTTGRVCGDQKING</sequence>